<feature type="repeat" description="ANK" evidence="4">
    <location>
        <begin position="98"/>
        <end position="122"/>
    </location>
</feature>
<dbReference type="STRING" id="102285.A0A0R3T5Y4"/>
<keyword evidence="2 4" id="KW-0040">ANK repeat</keyword>
<gene>
    <name evidence="5" type="ORF">HNAJ_LOCUS2471</name>
</gene>
<evidence type="ECO:0000256" key="4">
    <source>
        <dbReference type="PROSITE-ProRule" id="PRU00023"/>
    </source>
</evidence>
<organism evidence="7">
    <name type="scientific">Rodentolepis nana</name>
    <name type="common">Dwarf tapeworm</name>
    <name type="synonym">Hymenolepis nana</name>
    <dbReference type="NCBI Taxonomy" id="102285"/>
    <lineage>
        <taxon>Eukaryota</taxon>
        <taxon>Metazoa</taxon>
        <taxon>Spiralia</taxon>
        <taxon>Lophotrochozoa</taxon>
        <taxon>Platyhelminthes</taxon>
        <taxon>Cestoda</taxon>
        <taxon>Eucestoda</taxon>
        <taxon>Cyclophyllidea</taxon>
        <taxon>Hymenolepididae</taxon>
        <taxon>Rodentolepis</taxon>
    </lineage>
</organism>
<evidence type="ECO:0000313" key="5">
    <source>
        <dbReference type="EMBL" id="VDN98330.1"/>
    </source>
</evidence>
<evidence type="ECO:0000313" key="6">
    <source>
        <dbReference type="Proteomes" id="UP000278807"/>
    </source>
</evidence>
<dbReference type="OrthoDB" id="60433at2759"/>
<evidence type="ECO:0000256" key="2">
    <source>
        <dbReference type="ARBA" id="ARBA00023043"/>
    </source>
</evidence>
<dbReference type="PANTHER" id="PTHR14491:SF7">
    <property type="entry name" value="SOSONDOWAH, ISOFORM G"/>
    <property type="match status" value="1"/>
</dbReference>
<dbReference type="Proteomes" id="UP000278807">
    <property type="component" value="Unassembled WGS sequence"/>
</dbReference>
<evidence type="ECO:0000313" key="7">
    <source>
        <dbReference type="WBParaSite" id="HNAJ_0000247201-mRNA-1"/>
    </source>
</evidence>
<dbReference type="InterPro" id="IPR036770">
    <property type="entry name" value="Ankyrin_rpt-contain_sf"/>
</dbReference>
<reference evidence="7" key="1">
    <citation type="submission" date="2017-02" db="UniProtKB">
        <authorList>
            <consortium name="WormBaseParasite"/>
        </authorList>
    </citation>
    <scope>IDENTIFICATION</scope>
</reference>
<protein>
    <submittedName>
        <fullName evidence="7">ANK_REP_REGION domain-containing protein</fullName>
    </submittedName>
</protein>
<dbReference type="WBParaSite" id="HNAJ_0000247201-mRNA-1">
    <property type="protein sequence ID" value="HNAJ_0000247201-mRNA-1"/>
    <property type="gene ID" value="HNAJ_0000247201"/>
</dbReference>
<reference evidence="5 6" key="2">
    <citation type="submission" date="2018-11" db="EMBL/GenBank/DDBJ databases">
        <authorList>
            <consortium name="Pathogen Informatics"/>
        </authorList>
    </citation>
    <scope>NUCLEOTIDE SEQUENCE [LARGE SCALE GENOMIC DNA]</scope>
</reference>
<dbReference type="AlphaFoldDB" id="A0A0R3T5Y4"/>
<dbReference type="SUPFAM" id="SSF48403">
    <property type="entry name" value="Ankyrin repeat"/>
    <property type="match status" value="1"/>
</dbReference>
<accession>A0A0R3T5Y4</accession>
<dbReference type="Pfam" id="PF12796">
    <property type="entry name" value="Ank_2"/>
    <property type="match status" value="1"/>
</dbReference>
<proteinExistence type="inferred from homology"/>
<dbReference type="PROSITE" id="PS50088">
    <property type="entry name" value="ANK_REPEAT"/>
    <property type="match status" value="1"/>
</dbReference>
<name>A0A0R3T5Y4_RODNA</name>
<sequence>MNRQDPVNSDLSDIYQKWARSNLTGSLRRTGAACMSGVITTSELVEIINEIRNKPDCQDSRIDPPKQQWLEAISTSNLFEIQKILKEDPGLVNWKNPCDGTALHYAAKEGNVKCLNYLMQRGDIDVNAQCGGWTPLHVAVVYSQRLFIRTLVETYHAKNDIMDYSGKFPVDLLATEELKEELTGALFILIIEIFSI</sequence>
<dbReference type="InterPro" id="IPR002110">
    <property type="entry name" value="Ankyrin_rpt"/>
</dbReference>
<evidence type="ECO:0000256" key="1">
    <source>
        <dbReference type="ARBA" id="ARBA00022737"/>
    </source>
</evidence>
<comment type="similarity">
    <text evidence="3">Belongs to the SOWAH family.</text>
</comment>
<dbReference type="EMBL" id="UZAE01001210">
    <property type="protein sequence ID" value="VDN98330.1"/>
    <property type="molecule type" value="Genomic_DNA"/>
</dbReference>
<keyword evidence="1" id="KW-0677">Repeat</keyword>
<dbReference type="SMART" id="SM00248">
    <property type="entry name" value="ANK"/>
    <property type="match status" value="2"/>
</dbReference>
<dbReference type="PROSITE" id="PS50297">
    <property type="entry name" value="ANK_REP_REGION"/>
    <property type="match status" value="1"/>
</dbReference>
<dbReference type="PANTHER" id="PTHR14491">
    <property type="entry name" value="SOSONDOWAH, ISOFORM G"/>
    <property type="match status" value="1"/>
</dbReference>
<dbReference type="Gene3D" id="1.25.40.20">
    <property type="entry name" value="Ankyrin repeat-containing domain"/>
    <property type="match status" value="1"/>
</dbReference>
<evidence type="ECO:0000256" key="3">
    <source>
        <dbReference type="ARBA" id="ARBA00038122"/>
    </source>
</evidence>
<keyword evidence="6" id="KW-1185">Reference proteome</keyword>